<keyword evidence="5" id="KW-0143">Chaperone</keyword>
<protein>
    <submittedName>
        <fullName evidence="9">AAA ATPase central domain protein</fullName>
    </submittedName>
</protein>
<keyword evidence="4" id="KW-0175">Coiled coil</keyword>
<evidence type="ECO:0000256" key="4">
    <source>
        <dbReference type="ARBA" id="ARBA00023054"/>
    </source>
</evidence>
<evidence type="ECO:0000313" key="10">
    <source>
        <dbReference type="Proteomes" id="UP000002484"/>
    </source>
</evidence>
<dbReference type="InterPro" id="IPR003959">
    <property type="entry name" value="ATPase_AAA_core"/>
</dbReference>
<keyword evidence="10" id="KW-1185">Reference proteome</keyword>
<proteinExistence type="inferred from homology"/>
<dbReference type="InterPro" id="IPR041569">
    <property type="entry name" value="AAA_lid_3"/>
</dbReference>
<dbReference type="PANTHER" id="PTHR23077:SF171">
    <property type="entry name" value="NUCLEAR VALOSIN-CONTAINING PROTEIN-LIKE"/>
    <property type="match status" value="1"/>
</dbReference>
<dbReference type="KEGG" id="fri:FraEuI1c_4277"/>
<dbReference type="InParanoid" id="E3JBW6"/>
<dbReference type="Gene3D" id="3.40.50.300">
    <property type="entry name" value="P-loop containing nucleotide triphosphate hydrolases"/>
    <property type="match status" value="1"/>
</dbReference>
<keyword evidence="3" id="KW-0647">Proteasome</keyword>
<dbReference type="InterPro" id="IPR011990">
    <property type="entry name" value="TPR-like_helical_dom_sf"/>
</dbReference>
<evidence type="ECO:0000256" key="7">
    <source>
        <dbReference type="SAM" id="MobiDB-lite"/>
    </source>
</evidence>
<feature type="region of interest" description="Disordered" evidence="7">
    <location>
        <begin position="74"/>
        <end position="119"/>
    </location>
</feature>
<dbReference type="Proteomes" id="UP000002484">
    <property type="component" value="Chromosome"/>
</dbReference>
<evidence type="ECO:0000256" key="5">
    <source>
        <dbReference type="ARBA" id="ARBA00023186"/>
    </source>
</evidence>
<evidence type="ECO:0000256" key="3">
    <source>
        <dbReference type="ARBA" id="ARBA00022942"/>
    </source>
</evidence>
<dbReference type="GO" id="GO:0005524">
    <property type="term" value="F:ATP binding"/>
    <property type="evidence" value="ECO:0007669"/>
    <property type="project" value="UniProtKB-KW"/>
</dbReference>
<dbReference type="Pfam" id="PF00004">
    <property type="entry name" value="AAA"/>
    <property type="match status" value="1"/>
</dbReference>
<dbReference type="InterPro" id="IPR050168">
    <property type="entry name" value="AAA_ATPase_domain"/>
</dbReference>
<organism evidence="9 10">
    <name type="scientific">Pseudofrankia inefficax (strain DSM 45817 / CECT 9037 / DDB 130130 / EuI1c)</name>
    <name type="common">Frankia inefficax</name>
    <dbReference type="NCBI Taxonomy" id="298654"/>
    <lineage>
        <taxon>Bacteria</taxon>
        <taxon>Bacillati</taxon>
        <taxon>Actinomycetota</taxon>
        <taxon>Actinomycetes</taxon>
        <taxon>Frankiales</taxon>
        <taxon>Frankiaceae</taxon>
        <taxon>Pseudofrankia</taxon>
    </lineage>
</organism>
<evidence type="ECO:0000256" key="6">
    <source>
        <dbReference type="RuleBase" id="RU003651"/>
    </source>
</evidence>
<dbReference type="InterPro" id="IPR003593">
    <property type="entry name" value="AAA+_ATPase"/>
</dbReference>
<evidence type="ECO:0000256" key="1">
    <source>
        <dbReference type="ARBA" id="ARBA00022741"/>
    </source>
</evidence>
<dbReference type="Pfam" id="PF17862">
    <property type="entry name" value="AAA_lid_3"/>
    <property type="match status" value="1"/>
</dbReference>
<dbReference type="eggNOG" id="COG0465">
    <property type="taxonomic scope" value="Bacteria"/>
</dbReference>
<sequence length="451" mass="47858">MAITPGGEGGAGPLVDSLRRAVAAMPDDLPLRLHLAEQLLGQGLRDESVAECAEALRRAPDNTQARELMVRALTPTGTATPTATAAPTDTPAEGGHGAPVRPVDPAPARPVAGSAEPTRGAFDWGAAERDLGDLVPPPFVDAEPAEPAAGPPARPGLTDAWEVRGVEVTLADVGGMAQVKKRLEQAFLAPMRNPDLRRLYGKSLRGGLLLYGPPGCGKTFVARAVAGELGAKFLSVGLADVLDMWVGSSERNMHELFQLARREAPCVLFLDEVDALGQKRSQTRQSATRGTVTQLLAEMDGVDGLNEGVFVLAATNHPWDVDPALRRPGRLDRTLLVLPPDQPAREAIFRYHLAQRPVAGVDLGRLAKATDGYSGADIAHICETAVERALLDSVSTGQARLVGMADLQAAASEVRPSMGPWFDIARNVVLFADDDGTYADLRAYLKKAKRL</sequence>
<evidence type="ECO:0000256" key="2">
    <source>
        <dbReference type="ARBA" id="ARBA00022840"/>
    </source>
</evidence>
<dbReference type="HOGENOM" id="CLU_000688_21_15_11"/>
<dbReference type="AlphaFoldDB" id="E3JBW6"/>
<dbReference type="PROSITE" id="PS00674">
    <property type="entry name" value="AAA"/>
    <property type="match status" value="1"/>
</dbReference>
<evidence type="ECO:0000259" key="8">
    <source>
        <dbReference type="SMART" id="SM00382"/>
    </source>
</evidence>
<keyword evidence="1 6" id="KW-0547">Nucleotide-binding</keyword>
<dbReference type="GO" id="GO:0016887">
    <property type="term" value="F:ATP hydrolysis activity"/>
    <property type="evidence" value="ECO:0007669"/>
    <property type="project" value="InterPro"/>
</dbReference>
<dbReference type="FunFam" id="3.40.50.300:FF:001025">
    <property type="entry name" value="ATPase family, AAA domain-containing 2B"/>
    <property type="match status" value="1"/>
</dbReference>
<name>E3JBW6_PSEI1</name>
<reference evidence="9 10" key="1">
    <citation type="submission" date="2010-10" db="EMBL/GenBank/DDBJ databases">
        <title>Complete sequence of Frankia sp. EuI1c.</title>
        <authorList>
            <consortium name="US DOE Joint Genome Institute"/>
            <person name="Lucas S."/>
            <person name="Copeland A."/>
            <person name="Lapidus A."/>
            <person name="Cheng J.-F."/>
            <person name="Bruce D."/>
            <person name="Goodwin L."/>
            <person name="Pitluck S."/>
            <person name="Chertkov O."/>
            <person name="Detter J.C."/>
            <person name="Han C."/>
            <person name="Tapia R."/>
            <person name="Land M."/>
            <person name="Hauser L."/>
            <person name="Jeffries C."/>
            <person name="Kyrpides N."/>
            <person name="Ivanova N."/>
            <person name="Mikhailova N."/>
            <person name="Beauchemin N."/>
            <person name="Sen A."/>
            <person name="Sur S.A."/>
            <person name="Gtari M."/>
            <person name="Wall L."/>
            <person name="Tisa L."/>
            <person name="Woyke T."/>
        </authorList>
    </citation>
    <scope>NUCLEOTIDE SEQUENCE [LARGE SCALE GENOMIC DNA]</scope>
    <source>
        <strain evidence="10">DSM 45817 / CECT 9037 / EuI1c</strain>
    </source>
</reference>
<dbReference type="InterPro" id="IPR003960">
    <property type="entry name" value="ATPase_AAA_CS"/>
</dbReference>
<keyword evidence="2 6" id="KW-0067">ATP-binding</keyword>
<dbReference type="Pfam" id="PF14561">
    <property type="entry name" value="TPR_20"/>
    <property type="match status" value="1"/>
</dbReference>
<feature type="compositionally biased region" description="Low complexity" evidence="7">
    <location>
        <begin position="74"/>
        <end position="101"/>
    </location>
</feature>
<evidence type="ECO:0000313" key="9">
    <source>
        <dbReference type="EMBL" id="ADP82276.1"/>
    </source>
</evidence>
<dbReference type="Gene3D" id="1.10.8.60">
    <property type="match status" value="1"/>
</dbReference>
<gene>
    <name evidence="9" type="ordered locus">FraEuI1c_4277</name>
</gene>
<accession>E3JBW6</accession>
<dbReference type="Gene3D" id="1.25.40.10">
    <property type="entry name" value="Tetratricopeptide repeat domain"/>
    <property type="match status" value="1"/>
</dbReference>
<dbReference type="GO" id="GO:0000502">
    <property type="term" value="C:proteasome complex"/>
    <property type="evidence" value="ECO:0007669"/>
    <property type="project" value="UniProtKB-KW"/>
</dbReference>
<feature type="domain" description="AAA+ ATPase" evidence="8">
    <location>
        <begin position="204"/>
        <end position="341"/>
    </location>
</feature>
<comment type="similarity">
    <text evidence="6">Belongs to the AAA ATPase family.</text>
</comment>
<dbReference type="STRING" id="298654.FraEuI1c_4277"/>
<dbReference type="SUPFAM" id="SSF52540">
    <property type="entry name" value="P-loop containing nucleoside triphosphate hydrolases"/>
    <property type="match status" value="1"/>
</dbReference>
<dbReference type="EMBL" id="CP002299">
    <property type="protein sequence ID" value="ADP82276.1"/>
    <property type="molecule type" value="Genomic_DNA"/>
</dbReference>
<dbReference type="PANTHER" id="PTHR23077">
    <property type="entry name" value="AAA-FAMILY ATPASE"/>
    <property type="match status" value="1"/>
</dbReference>
<dbReference type="SMART" id="SM00382">
    <property type="entry name" value="AAA"/>
    <property type="match status" value="1"/>
</dbReference>
<dbReference type="InterPro" id="IPR027417">
    <property type="entry name" value="P-loop_NTPase"/>
</dbReference>